<keyword evidence="5" id="KW-1003">Cell membrane</keyword>
<comment type="subcellular location">
    <subcellularLocation>
        <location evidence="2">Cell inner membrane</location>
        <topology evidence="2">Multi-pass membrane protein</topology>
    </subcellularLocation>
    <subcellularLocation>
        <location evidence="11">Cell membrane</location>
        <topology evidence="11">Multi-pass membrane protein</topology>
    </subcellularLocation>
</comment>
<keyword evidence="6" id="KW-0997">Cell inner membrane</keyword>
<dbReference type="InterPro" id="IPR042094">
    <property type="entry name" value="T2SS_GspF_sf"/>
</dbReference>
<evidence type="ECO:0000256" key="7">
    <source>
        <dbReference type="ARBA" id="ARBA00022692"/>
    </source>
</evidence>
<dbReference type="OrthoDB" id="9805682at2"/>
<accession>A0A0J1BGQ1</accession>
<name>A0A0J1BGQ1_RHOIS</name>
<dbReference type="GO" id="GO:0009306">
    <property type="term" value="P:protein secretion"/>
    <property type="evidence" value="ECO:0007669"/>
    <property type="project" value="InterPro"/>
</dbReference>
<feature type="transmembrane region" description="Helical" evidence="12">
    <location>
        <begin position="211"/>
        <end position="240"/>
    </location>
</feature>
<organism evidence="14 15">
    <name type="scientific">Rhodopirellula islandica</name>
    <dbReference type="NCBI Taxonomy" id="595434"/>
    <lineage>
        <taxon>Bacteria</taxon>
        <taxon>Pseudomonadati</taxon>
        <taxon>Planctomycetota</taxon>
        <taxon>Planctomycetia</taxon>
        <taxon>Pirellulales</taxon>
        <taxon>Pirellulaceae</taxon>
        <taxon>Rhodopirellula</taxon>
    </lineage>
</organism>
<evidence type="ECO:0000259" key="13">
    <source>
        <dbReference type="Pfam" id="PF00482"/>
    </source>
</evidence>
<feature type="transmembrane region" description="Helical" evidence="12">
    <location>
        <begin position="168"/>
        <end position="191"/>
    </location>
</feature>
<feature type="domain" description="Type II secretion system protein GspF" evidence="13">
    <location>
        <begin position="275"/>
        <end position="397"/>
    </location>
</feature>
<dbReference type="STRING" id="595434.RISK_002369"/>
<dbReference type="PANTHER" id="PTHR30012">
    <property type="entry name" value="GENERAL SECRETION PATHWAY PROTEIN"/>
    <property type="match status" value="1"/>
</dbReference>
<dbReference type="PROSITE" id="PS00874">
    <property type="entry name" value="T2SP_F"/>
    <property type="match status" value="1"/>
</dbReference>
<dbReference type="Pfam" id="PF00482">
    <property type="entry name" value="T2SSF"/>
    <property type="match status" value="2"/>
</dbReference>
<evidence type="ECO:0000256" key="5">
    <source>
        <dbReference type="ARBA" id="ARBA00022475"/>
    </source>
</evidence>
<gene>
    <name evidence="14" type="ORF">RISK_002369</name>
</gene>
<sequence length="406" mass="44233">MPDFAYVAKTATGERREGTIAAQTRRAAMQRLRQQTLYPVSVSDVKPAMGDVTQFQLPQRIKKEQIADLCTQLADLLNNGVPMLEALSILGEVTINPRLQDAAKRIHDAVAEGATLDQAMAAEPAIFSELTLSMVRAGQEGAFLEESLQRTSVFLCKQDEMRSKIVSALAYPIILGVVGTLITSLMMVFLVPKFQPFFDRLEATGSGLPLITVLLLAVSHTLLNYGLLLPIPVIAIVFGLKKYLASDSGRTTWDTWKLKIPVLGDIFHDAAVSRACRVLGTLLRNGVPLLKSLKISSESTGNRLLQQAMLKSAENITTGDTLAKPLAASGLIPPQVMAMIRIAEESNTLDDVLVKIADRIDGKVERQLEVMVRMIEPLMLVLIGGMVMFVIVGVLLPVFDLNSTVN</sequence>
<evidence type="ECO:0000313" key="15">
    <source>
        <dbReference type="Proteomes" id="UP000036367"/>
    </source>
</evidence>
<evidence type="ECO:0000256" key="6">
    <source>
        <dbReference type="ARBA" id="ARBA00022519"/>
    </source>
</evidence>
<comment type="function">
    <text evidence="1">Component of the type II secretion system inner membrane complex required for the energy-dependent secretion of extracellular factors such as proteases and toxins from the periplasm.</text>
</comment>
<dbReference type="GO" id="GO:0005886">
    <property type="term" value="C:plasma membrane"/>
    <property type="evidence" value="ECO:0007669"/>
    <property type="project" value="UniProtKB-SubCell"/>
</dbReference>
<dbReference type="PRINTS" id="PR00812">
    <property type="entry name" value="BCTERIALGSPF"/>
</dbReference>
<protein>
    <recommendedName>
        <fullName evidence="10">General secretion pathway protein F</fullName>
    </recommendedName>
</protein>
<dbReference type="EMBL" id="LECT01000017">
    <property type="protein sequence ID" value="KLU05737.1"/>
    <property type="molecule type" value="Genomic_DNA"/>
</dbReference>
<comment type="similarity">
    <text evidence="3 11">Belongs to the GSP F family.</text>
</comment>
<reference evidence="14" key="1">
    <citation type="submission" date="2015-05" db="EMBL/GenBank/DDBJ databases">
        <title>Permanent draft genome of Rhodopirellula islandicus K833.</title>
        <authorList>
            <person name="Kizina J."/>
            <person name="Richter M."/>
            <person name="Glockner F.O."/>
            <person name="Harder J."/>
        </authorList>
    </citation>
    <scope>NUCLEOTIDE SEQUENCE [LARGE SCALE GENOMIC DNA]</scope>
    <source>
        <strain evidence="14">K833</strain>
    </source>
</reference>
<evidence type="ECO:0000256" key="11">
    <source>
        <dbReference type="RuleBase" id="RU003923"/>
    </source>
</evidence>
<evidence type="ECO:0000256" key="3">
    <source>
        <dbReference type="ARBA" id="ARBA00005745"/>
    </source>
</evidence>
<feature type="domain" description="Type II secretion system protein GspF" evidence="13">
    <location>
        <begin position="70"/>
        <end position="192"/>
    </location>
</feature>
<evidence type="ECO:0000256" key="12">
    <source>
        <dbReference type="SAM" id="Phobius"/>
    </source>
</evidence>
<evidence type="ECO:0000256" key="4">
    <source>
        <dbReference type="ARBA" id="ARBA00022448"/>
    </source>
</evidence>
<keyword evidence="15" id="KW-1185">Reference proteome</keyword>
<evidence type="ECO:0000256" key="9">
    <source>
        <dbReference type="ARBA" id="ARBA00023136"/>
    </source>
</evidence>
<dbReference type="InterPro" id="IPR003004">
    <property type="entry name" value="GspF/PilC"/>
</dbReference>
<dbReference type="Gene3D" id="1.20.81.30">
    <property type="entry name" value="Type II secretion system (T2SS), domain F"/>
    <property type="match status" value="2"/>
</dbReference>
<proteinExistence type="inferred from homology"/>
<feature type="transmembrane region" description="Helical" evidence="12">
    <location>
        <begin position="378"/>
        <end position="399"/>
    </location>
</feature>
<evidence type="ECO:0000256" key="2">
    <source>
        <dbReference type="ARBA" id="ARBA00004429"/>
    </source>
</evidence>
<dbReference type="AlphaFoldDB" id="A0A0J1BGQ1"/>
<keyword evidence="7 11" id="KW-0812">Transmembrane</keyword>
<dbReference type="FunFam" id="1.20.81.30:FF:000001">
    <property type="entry name" value="Type II secretion system protein F"/>
    <property type="match status" value="1"/>
</dbReference>
<dbReference type="RefSeq" id="WP_047814029.1">
    <property type="nucleotide sequence ID" value="NZ_LECT01000017.1"/>
</dbReference>
<dbReference type="PANTHER" id="PTHR30012:SF0">
    <property type="entry name" value="TYPE II SECRETION SYSTEM PROTEIN F-RELATED"/>
    <property type="match status" value="1"/>
</dbReference>
<comment type="caution">
    <text evidence="14">The sequence shown here is derived from an EMBL/GenBank/DDBJ whole genome shotgun (WGS) entry which is preliminary data.</text>
</comment>
<evidence type="ECO:0000256" key="1">
    <source>
        <dbReference type="ARBA" id="ARBA00002684"/>
    </source>
</evidence>
<evidence type="ECO:0000313" key="14">
    <source>
        <dbReference type="EMBL" id="KLU05737.1"/>
    </source>
</evidence>
<dbReference type="PATRIC" id="fig|595434.4.peg.2262"/>
<evidence type="ECO:0000256" key="10">
    <source>
        <dbReference type="ARBA" id="ARBA00030750"/>
    </source>
</evidence>
<dbReference type="InterPro" id="IPR001992">
    <property type="entry name" value="T2SS_GspF/T4SS_PilC_CS"/>
</dbReference>
<dbReference type="InterPro" id="IPR018076">
    <property type="entry name" value="T2SS_GspF_dom"/>
</dbReference>
<keyword evidence="8 12" id="KW-1133">Transmembrane helix</keyword>
<keyword evidence="4 11" id="KW-0813">Transport</keyword>
<dbReference type="Proteomes" id="UP000036367">
    <property type="component" value="Unassembled WGS sequence"/>
</dbReference>
<keyword evidence="9 12" id="KW-0472">Membrane</keyword>
<evidence type="ECO:0000256" key="8">
    <source>
        <dbReference type="ARBA" id="ARBA00022989"/>
    </source>
</evidence>